<comment type="function">
    <text evidence="9">Part of the UhpABC signaling cascade that controls the expression of the hexose phosphate transporter UhpT. Activates the transcription of the uhpT gene. Acts by binding specifically to the uhpT promoter region.</text>
</comment>
<evidence type="ECO:0000256" key="11">
    <source>
        <dbReference type="PROSITE-ProRule" id="PRU00169"/>
    </source>
</evidence>
<dbReference type="GO" id="GO:0006355">
    <property type="term" value="P:regulation of DNA-templated transcription"/>
    <property type="evidence" value="ECO:0007669"/>
    <property type="project" value="InterPro"/>
</dbReference>
<protein>
    <recommendedName>
        <fullName evidence="10">Transcriptional regulatory protein UhpA</fullName>
    </recommendedName>
</protein>
<name>A0A0T6U0W5_9GAMM</name>
<dbReference type="EMBL" id="CP065745">
    <property type="protein sequence ID" value="QPR55335.1"/>
    <property type="molecule type" value="Genomic_DNA"/>
</dbReference>
<organism evidence="14 16">
    <name type="scientific">Aeromonas allosaccharophila</name>
    <dbReference type="NCBI Taxonomy" id="656"/>
    <lineage>
        <taxon>Bacteria</taxon>
        <taxon>Pseudomonadati</taxon>
        <taxon>Pseudomonadota</taxon>
        <taxon>Gammaproteobacteria</taxon>
        <taxon>Aeromonadales</taxon>
        <taxon>Aeromonadaceae</taxon>
        <taxon>Aeromonas</taxon>
    </lineage>
</organism>
<dbReference type="SUPFAM" id="SSF46894">
    <property type="entry name" value="C-terminal effector domain of the bipartite response regulators"/>
    <property type="match status" value="1"/>
</dbReference>
<dbReference type="RefSeq" id="WP_005334071.1">
    <property type="nucleotide sequence ID" value="NZ_CAAKNO010000033.1"/>
</dbReference>
<evidence type="ECO:0000256" key="8">
    <source>
        <dbReference type="ARBA" id="ARBA00023163"/>
    </source>
</evidence>
<evidence type="ECO:0000256" key="1">
    <source>
        <dbReference type="ARBA" id="ARBA00004496"/>
    </source>
</evidence>
<dbReference type="PANTHER" id="PTHR43214:SF22">
    <property type="entry name" value="TRANSCRIPTIONAL REGULATORY PROTEIN UHPA"/>
    <property type="match status" value="1"/>
</dbReference>
<dbReference type="Gene3D" id="3.40.50.2300">
    <property type="match status" value="1"/>
</dbReference>
<evidence type="ECO:0000256" key="2">
    <source>
        <dbReference type="ARBA" id="ARBA00022490"/>
    </source>
</evidence>
<keyword evidence="2" id="KW-0963">Cytoplasm</keyword>
<dbReference type="FunFam" id="3.40.50.2300:FF:000040">
    <property type="entry name" value="DNA-binding transcriptional activator UhpA"/>
    <property type="match status" value="1"/>
</dbReference>
<dbReference type="CDD" id="cd17535">
    <property type="entry name" value="REC_NarL-like"/>
    <property type="match status" value="1"/>
</dbReference>
<dbReference type="GO" id="GO:0003677">
    <property type="term" value="F:DNA binding"/>
    <property type="evidence" value="ECO:0007669"/>
    <property type="project" value="UniProtKB-KW"/>
</dbReference>
<dbReference type="AlphaFoldDB" id="A0A0T6U0W5"/>
<dbReference type="PROSITE" id="PS50110">
    <property type="entry name" value="RESPONSE_REGULATORY"/>
    <property type="match status" value="1"/>
</dbReference>
<keyword evidence="5" id="KW-0805">Transcription regulation</keyword>
<reference evidence="15" key="2">
    <citation type="submission" date="2023-02" db="EMBL/GenBank/DDBJ databases">
        <title>The sequence of Aeromonas allosaccharophila K520.</title>
        <authorList>
            <person name="Luo X."/>
        </authorList>
    </citation>
    <scope>NUCLEOTIDE SEQUENCE</scope>
    <source>
        <strain evidence="15">K520</strain>
    </source>
</reference>
<dbReference type="SMART" id="SM00448">
    <property type="entry name" value="REC"/>
    <property type="match status" value="1"/>
</dbReference>
<dbReference type="NCBIfam" id="NF007685">
    <property type="entry name" value="PRK10360.1"/>
    <property type="match status" value="1"/>
</dbReference>
<dbReference type="InterPro" id="IPR001789">
    <property type="entry name" value="Sig_transdc_resp-reg_receiver"/>
</dbReference>
<feature type="domain" description="Response regulatory" evidence="13">
    <location>
        <begin position="3"/>
        <end position="116"/>
    </location>
</feature>
<evidence type="ECO:0000256" key="9">
    <source>
        <dbReference type="ARBA" id="ARBA00037416"/>
    </source>
</evidence>
<dbReference type="CDD" id="cd06170">
    <property type="entry name" value="LuxR_C_like"/>
    <property type="match status" value="1"/>
</dbReference>
<dbReference type="InterPro" id="IPR011006">
    <property type="entry name" value="CheY-like_superfamily"/>
</dbReference>
<evidence type="ECO:0000313" key="15">
    <source>
        <dbReference type="EMBL" id="WED78255.1"/>
    </source>
</evidence>
<evidence type="ECO:0000259" key="12">
    <source>
        <dbReference type="PROSITE" id="PS50043"/>
    </source>
</evidence>
<dbReference type="SMART" id="SM00421">
    <property type="entry name" value="HTH_LUXR"/>
    <property type="match status" value="1"/>
</dbReference>
<keyword evidence="8" id="KW-0804">Transcription</keyword>
<dbReference type="PROSITE" id="PS00622">
    <property type="entry name" value="HTH_LUXR_1"/>
    <property type="match status" value="1"/>
</dbReference>
<comment type="subcellular location">
    <subcellularLocation>
        <location evidence="1">Cytoplasm</location>
    </subcellularLocation>
</comment>
<evidence type="ECO:0000259" key="13">
    <source>
        <dbReference type="PROSITE" id="PS50110"/>
    </source>
</evidence>
<dbReference type="Pfam" id="PF00072">
    <property type="entry name" value="Response_reg"/>
    <property type="match status" value="1"/>
</dbReference>
<dbReference type="KEGG" id="aall:I6G90_02500"/>
<dbReference type="PROSITE" id="PS50043">
    <property type="entry name" value="HTH_LUXR_2"/>
    <property type="match status" value="1"/>
</dbReference>
<sequence length="196" mass="20926">MIKIALIDDHQIVRSGFAQLLNLEPDLQVVAEFGSASDALAGLPGSGARVCVCDISMPDQSGLDLLKQLPSGLAVVMLSVHDSPALIEQALQTGAKGFLSKRCSPDELIAAVRTAAQGGCYLTPDIAQKLASSSRDPLTNREREIAQLLAQGLEVKAIAEQLGLSPKTVHVHRANLMDKLKVSNNVELAHRMLDSW</sequence>
<dbReference type="PRINTS" id="PR00038">
    <property type="entry name" value="HTHLUXR"/>
</dbReference>
<keyword evidence="4" id="KW-0902">Two-component regulatory system</keyword>
<evidence type="ECO:0000256" key="3">
    <source>
        <dbReference type="ARBA" id="ARBA00022553"/>
    </source>
</evidence>
<dbReference type="SUPFAM" id="SSF52172">
    <property type="entry name" value="CheY-like"/>
    <property type="match status" value="1"/>
</dbReference>
<keyword evidence="3 11" id="KW-0597">Phosphoprotein</keyword>
<dbReference type="Proteomes" id="UP000595101">
    <property type="component" value="Chromosome"/>
</dbReference>
<dbReference type="GO" id="GO:0005737">
    <property type="term" value="C:cytoplasm"/>
    <property type="evidence" value="ECO:0007669"/>
    <property type="project" value="UniProtKB-SubCell"/>
</dbReference>
<dbReference type="EMBL" id="CP118988">
    <property type="protein sequence ID" value="WED78255.1"/>
    <property type="molecule type" value="Genomic_DNA"/>
</dbReference>
<dbReference type="InterPro" id="IPR039420">
    <property type="entry name" value="WalR-like"/>
</dbReference>
<evidence type="ECO:0000313" key="16">
    <source>
        <dbReference type="Proteomes" id="UP000595101"/>
    </source>
</evidence>
<feature type="modified residue" description="4-aspartylphosphate" evidence="11">
    <location>
        <position position="54"/>
    </location>
</feature>
<reference evidence="14 16" key="1">
    <citation type="submission" date="2020-12" db="EMBL/GenBank/DDBJ databases">
        <title>FDA dAtabase for Regulatory Grade micrObial Sequences (FDA-ARGOS): Supporting development and validation of Infectious Disease Dx tests.</title>
        <authorList>
            <person name="Sproer C."/>
            <person name="Gronow S."/>
            <person name="Severitt S."/>
            <person name="Schroder I."/>
            <person name="Tallon L."/>
            <person name="Sadzewicz L."/>
            <person name="Zhao X."/>
            <person name="Boylan J."/>
            <person name="Ott S."/>
            <person name="Bowen H."/>
            <person name="Vavikolanu K."/>
            <person name="Mehta A."/>
            <person name="Aluvathingal J."/>
            <person name="Nadendla S."/>
            <person name="Lowell S."/>
            <person name="Myers T."/>
            <person name="Yan Y."/>
            <person name="Sichtig H."/>
        </authorList>
    </citation>
    <scope>NUCLEOTIDE SEQUENCE [LARGE SCALE GENOMIC DNA]</scope>
    <source>
        <strain evidence="14 16">FDAARGOS_933</strain>
    </source>
</reference>
<evidence type="ECO:0000313" key="14">
    <source>
        <dbReference type="EMBL" id="QPR55335.1"/>
    </source>
</evidence>
<dbReference type="InterPro" id="IPR016032">
    <property type="entry name" value="Sig_transdc_resp-reg_C-effctor"/>
</dbReference>
<feature type="domain" description="HTH luxR-type" evidence="12">
    <location>
        <begin position="131"/>
        <end position="196"/>
    </location>
</feature>
<evidence type="ECO:0000256" key="7">
    <source>
        <dbReference type="ARBA" id="ARBA00023159"/>
    </source>
</evidence>
<dbReference type="Pfam" id="PF00196">
    <property type="entry name" value="GerE"/>
    <property type="match status" value="1"/>
</dbReference>
<dbReference type="PANTHER" id="PTHR43214">
    <property type="entry name" value="TWO-COMPONENT RESPONSE REGULATOR"/>
    <property type="match status" value="1"/>
</dbReference>
<accession>A0A0T6U0W5</accession>
<dbReference type="Proteomes" id="UP001213721">
    <property type="component" value="Chromosome"/>
</dbReference>
<evidence type="ECO:0000256" key="5">
    <source>
        <dbReference type="ARBA" id="ARBA00023015"/>
    </source>
</evidence>
<evidence type="ECO:0000256" key="6">
    <source>
        <dbReference type="ARBA" id="ARBA00023125"/>
    </source>
</evidence>
<keyword evidence="7" id="KW-0010">Activator</keyword>
<dbReference type="InterPro" id="IPR000792">
    <property type="entry name" value="Tscrpt_reg_LuxR_C"/>
</dbReference>
<keyword evidence="6" id="KW-0238">DNA-binding</keyword>
<dbReference type="InterPro" id="IPR058245">
    <property type="entry name" value="NreC/VraR/RcsB-like_REC"/>
</dbReference>
<evidence type="ECO:0000256" key="10">
    <source>
        <dbReference type="ARBA" id="ARBA00040539"/>
    </source>
</evidence>
<gene>
    <name evidence="14" type="primary">uhpA</name>
    <name evidence="14" type="ORF">I6G90_02500</name>
    <name evidence="15" type="ORF">PYU98_08550</name>
</gene>
<dbReference type="GeneID" id="60784440"/>
<dbReference type="GO" id="GO:0000160">
    <property type="term" value="P:phosphorelay signal transduction system"/>
    <property type="evidence" value="ECO:0007669"/>
    <property type="project" value="UniProtKB-KW"/>
</dbReference>
<evidence type="ECO:0000256" key="4">
    <source>
        <dbReference type="ARBA" id="ARBA00023012"/>
    </source>
</evidence>
<proteinExistence type="predicted"/>